<comment type="caution">
    <text evidence="11">The sequence shown here is derived from an EMBL/GenBank/DDBJ whole genome shotgun (WGS) entry which is preliminary data.</text>
</comment>
<evidence type="ECO:0000313" key="11">
    <source>
        <dbReference type="EMBL" id="KAF4977888.1"/>
    </source>
</evidence>
<feature type="signal peptide" evidence="8">
    <location>
        <begin position="1"/>
        <end position="21"/>
    </location>
</feature>
<dbReference type="InterPro" id="IPR036852">
    <property type="entry name" value="Peptidase_S8/S53_dom_sf"/>
</dbReference>
<dbReference type="PANTHER" id="PTHR43806:SF58">
    <property type="entry name" value="ALKALINE PROTEASE 1-RELATED"/>
    <property type="match status" value="1"/>
</dbReference>
<evidence type="ECO:0000259" key="10">
    <source>
        <dbReference type="Pfam" id="PF05922"/>
    </source>
</evidence>
<dbReference type="Gene3D" id="3.30.70.80">
    <property type="entry name" value="Peptidase S8 propeptide/proteinase inhibitor I9"/>
    <property type="match status" value="1"/>
</dbReference>
<dbReference type="EMBL" id="JABEYC010000413">
    <property type="protein sequence ID" value="KAF4977888.1"/>
    <property type="molecule type" value="Genomic_DNA"/>
</dbReference>
<accession>A0A8H4XJL7</accession>
<feature type="active site" description="Charge relay system" evidence="6">
    <location>
        <position position="186"/>
    </location>
</feature>
<dbReference type="FunFam" id="3.40.50.200:FF:000007">
    <property type="entry name" value="Subtilisin-like serine protease"/>
    <property type="match status" value="1"/>
</dbReference>
<dbReference type="InterPro" id="IPR037045">
    <property type="entry name" value="S8pro/Inhibitor_I9_sf"/>
</dbReference>
<evidence type="ECO:0000313" key="12">
    <source>
        <dbReference type="Proteomes" id="UP000635477"/>
    </source>
</evidence>
<dbReference type="GO" id="GO:0005576">
    <property type="term" value="C:extracellular region"/>
    <property type="evidence" value="ECO:0007669"/>
    <property type="project" value="UniProtKB-ARBA"/>
</dbReference>
<evidence type="ECO:0000256" key="3">
    <source>
        <dbReference type="ARBA" id="ARBA00022729"/>
    </source>
</evidence>
<evidence type="ECO:0000256" key="5">
    <source>
        <dbReference type="ARBA" id="ARBA00022825"/>
    </source>
</evidence>
<dbReference type="AlphaFoldDB" id="A0A8H4XJL7"/>
<keyword evidence="3 8" id="KW-0732">Signal</keyword>
<evidence type="ECO:0000256" key="8">
    <source>
        <dbReference type="SAM" id="SignalP"/>
    </source>
</evidence>
<sequence>MARLTLLLASCLVAGLGETLAASVPEPRLLPGKWIVSLKPGSAPDLDLHTRWVSDIHARSIGRRDNAATGVETKFDFPGFAGYSGSFSADTLEAIRSNPNVSAVEPEQEVLLASLTEQENPPWSLSALSHANPPRSNSSYIYDSSAGTGTFSYVLDSGIFVGHEEFEGNAIFGHDATGGAETDHSHGTHVAGIVGGTKYGVAKKTSIIGVQVTGSSSGQSSWFLAGLNWTVNDILSKGRVTKSVINMSLTTTDSKVVNEAVQAIIDSGITVVVSAGNTNLDTAGWSPANLPDAITVAASNKNYRRWAASNWGATVDLFAPGEAVISSWIGSPDATLTTSGTSMAAPYVSGVVAYLLALEGPRTPAEMKARILDLAIKGVISDRKDVPDLLLYNGNGA</sequence>
<dbReference type="Proteomes" id="UP000635477">
    <property type="component" value="Unassembled WGS sequence"/>
</dbReference>
<comment type="similarity">
    <text evidence="1 6 7">Belongs to the peptidase S8 family.</text>
</comment>
<dbReference type="InterPro" id="IPR015500">
    <property type="entry name" value="Peptidase_S8_subtilisin-rel"/>
</dbReference>
<feature type="domain" description="Inhibitor I9" evidence="10">
    <location>
        <begin position="34"/>
        <end position="111"/>
    </location>
</feature>
<dbReference type="GO" id="GO:0006508">
    <property type="term" value="P:proteolysis"/>
    <property type="evidence" value="ECO:0007669"/>
    <property type="project" value="UniProtKB-KW"/>
</dbReference>
<dbReference type="SUPFAM" id="SSF52743">
    <property type="entry name" value="Subtilisin-like"/>
    <property type="match status" value="1"/>
</dbReference>
<dbReference type="CDD" id="cd04077">
    <property type="entry name" value="Peptidases_S8_PCSK9_ProteinaseK_like"/>
    <property type="match status" value="1"/>
</dbReference>
<protein>
    <recommendedName>
        <fullName evidence="13">Alkaline proteinase</fullName>
    </recommendedName>
</protein>
<organism evidence="11 12">
    <name type="scientific">Fusarium zealandicum</name>
    <dbReference type="NCBI Taxonomy" id="1053134"/>
    <lineage>
        <taxon>Eukaryota</taxon>
        <taxon>Fungi</taxon>
        <taxon>Dikarya</taxon>
        <taxon>Ascomycota</taxon>
        <taxon>Pezizomycotina</taxon>
        <taxon>Sordariomycetes</taxon>
        <taxon>Hypocreomycetidae</taxon>
        <taxon>Hypocreales</taxon>
        <taxon>Nectriaceae</taxon>
        <taxon>Fusarium</taxon>
        <taxon>Fusarium staphyleae species complex</taxon>
    </lineage>
</organism>
<keyword evidence="2 6" id="KW-0645">Protease</keyword>
<dbReference type="OrthoDB" id="206201at2759"/>
<evidence type="ECO:0000256" key="4">
    <source>
        <dbReference type="ARBA" id="ARBA00022801"/>
    </source>
</evidence>
<gene>
    <name evidence="11" type="ORF">FZEAL_5662</name>
</gene>
<keyword evidence="5 6" id="KW-0720">Serine protease</keyword>
<keyword evidence="4 6" id="KW-0378">Hydrolase</keyword>
<feature type="active site" description="Charge relay system" evidence="6">
    <location>
        <position position="342"/>
    </location>
</feature>
<dbReference type="Pfam" id="PF05922">
    <property type="entry name" value="Inhibitor_I9"/>
    <property type="match status" value="1"/>
</dbReference>
<name>A0A8H4XJL7_9HYPO</name>
<evidence type="ECO:0000259" key="9">
    <source>
        <dbReference type="Pfam" id="PF00082"/>
    </source>
</evidence>
<keyword evidence="12" id="KW-1185">Reference proteome</keyword>
<reference evidence="11" key="1">
    <citation type="journal article" date="2020" name="BMC Genomics">
        <title>Correction to: Identification and distribution of gene clusters required for synthesis of sphingolipid metabolism inhibitors in diverse species of the filamentous fungus Fusarium.</title>
        <authorList>
            <person name="Kim H.S."/>
            <person name="Lohmar J.M."/>
            <person name="Busman M."/>
            <person name="Brown D.W."/>
            <person name="Naumann T.A."/>
            <person name="Divon H.H."/>
            <person name="Lysoe E."/>
            <person name="Uhlig S."/>
            <person name="Proctor R.H."/>
        </authorList>
    </citation>
    <scope>NUCLEOTIDE SEQUENCE</scope>
    <source>
        <strain evidence="11">NRRL 22465</strain>
    </source>
</reference>
<dbReference type="InterPro" id="IPR022398">
    <property type="entry name" value="Peptidase_S8_His-AS"/>
</dbReference>
<evidence type="ECO:0000256" key="1">
    <source>
        <dbReference type="ARBA" id="ARBA00011073"/>
    </source>
</evidence>
<evidence type="ECO:0008006" key="13">
    <source>
        <dbReference type="Google" id="ProtNLM"/>
    </source>
</evidence>
<dbReference type="InterPro" id="IPR000209">
    <property type="entry name" value="Peptidase_S8/S53_dom"/>
</dbReference>
<dbReference type="PROSITE" id="PS51892">
    <property type="entry name" value="SUBTILASE"/>
    <property type="match status" value="1"/>
</dbReference>
<reference evidence="11" key="2">
    <citation type="submission" date="2020-05" db="EMBL/GenBank/DDBJ databases">
        <authorList>
            <person name="Kim H.-S."/>
            <person name="Proctor R.H."/>
            <person name="Brown D.W."/>
        </authorList>
    </citation>
    <scope>NUCLEOTIDE SEQUENCE</scope>
    <source>
        <strain evidence="11">NRRL 22465</strain>
    </source>
</reference>
<dbReference type="PANTHER" id="PTHR43806">
    <property type="entry name" value="PEPTIDASE S8"/>
    <property type="match status" value="1"/>
</dbReference>
<dbReference type="GO" id="GO:0004252">
    <property type="term" value="F:serine-type endopeptidase activity"/>
    <property type="evidence" value="ECO:0007669"/>
    <property type="project" value="UniProtKB-UniRule"/>
</dbReference>
<evidence type="ECO:0000256" key="6">
    <source>
        <dbReference type="PROSITE-ProRule" id="PRU01240"/>
    </source>
</evidence>
<dbReference type="InterPro" id="IPR023828">
    <property type="entry name" value="Peptidase_S8_Ser-AS"/>
</dbReference>
<dbReference type="PROSITE" id="PS00137">
    <property type="entry name" value="SUBTILASE_HIS"/>
    <property type="match status" value="1"/>
</dbReference>
<dbReference type="PROSITE" id="PS00136">
    <property type="entry name" value="SUBTILASE_ASP"/>
    <property type="match status" value="1"/>
</dbReference>
<dbReference type="InterPro" id="IPR023827">
    <property type="entry name" value="Peptidase_S8_Asp-AS"/>
</dbReference>
<feature type="active site" description="Charge relay system" evidence="6">
    <location>
        <position position="156"/>
    </location>
</feature>
<dbReference type="InterPro" id="IPR034193">
    <property type="entry name" value="PCSK9_ProteinaseK-like"/>
</dbReference>
<feature type="chain" id="PRO_5034652279" description="Alkaline proteinase" evidence="8">
    <location>
        <begin position="22"/>
        <end position="397"/>
    </location>
</feature>
<dbReference type="InterPro" id="IPR010259">
    <property type="entry name" value="S8pro/Inhibitor_I9"/>
</dbReference>
<evidence type="ECO:0000256" key="2">
    <source>
        <dbReference type="ARBA" id="ARBA00022670"/>
    </source>
</evidence>
<dbReference type="InterPro" id="IPR050131">
    <property type="entry name" value="Peptidase_S8_subtilisin-like"/>
</dbReference>
<proteinExistence type="inferred from homology"/>
<feature type="domain" description="Peptidase S8/S53" evidence="9">
    <location>
        <begin position="154"/>
        <end position="375"/>
    </location>
</feature>
<dbReference type="Gene3D" id="3.40.50.200">
    <property type="entry name" value="Peptidase S8/S53 domain"/>
    <property type="match status" value="1"/>
</dbReference>
<dbReference type="PRINTS" id="PR00723">
    <property type="entry name" value="SUBTILISIN"/>
</dbReference>
<dbReference type="Pfam" id="PF00082">
    <property type="entry name" value="Peptidase_S8"/>
    <property type="match status" value="1"/>
</dbReference>
<dbReference type="PROSITE" id="PS00138">
    <property type="entry name" value="SUBTILASE_SER"/>
    <property type="match status" value="1"/>
</dbReference>
<evidence type="ECO:0000256" key="7">
    <source>
        <dbReference type="RuleBase" id="RU003355"/>
    </source>
</evidence>
<dbReference type="SUPFAM" id="SSF54897">
    <property type="entry name" value="Protease propeptides/inhibitors"/>
    <property type="match status" value="1"/>
</dbReference>